<dbReference type="SUPFAM" id="SSF56112">
    <property type="entry name" value="Protein kinase-like (PK-like)"/>
    <property type="match status" value="1"/>
</dbReference>
<dbReference type="InterPro" id="IPR004147">
    <property type="entry name" value="ABC1_dom"/>
</dbReference>
<dbReference type="Pfam" id="PF03109">
    <property type="entry name" value="ABC1"/>
    <property type="match status" value="1"/>
</dbReference>
<evidence type="ECO:0000313" key="3">
    <source>
        <dbReference type="EMBL" id="KAF5832280.1"/>
    </source>
</evidence>
<dbReference type="Proteomes" id="UP000815325">
    <property type="component" value="Unassembled WGS sequence"/>
</dbReference>
<proteinExistence type="inferred from homology"/>
<accession>A0ABQ7GCE7</accession>
<reference evidence="3" key="1">
    <citation type="submission" date="2017-08" db="EMBL/GenBank/DDBJ databases">
        <authorList>
            <person name="Polle J.E."/>
            <person name="Barry K."/>
            <person name="Cushman J."/>
            <person name="Schmutz J."/>
            <person name="Tran D."/>
            <person name="Hathwaick L.T."/>
            <person name="Yim W.C."/>
            <person name="Jenkins J."/>
            <person name="Mckie-Krisberg Z.M."/>
            <person name="Prochnik S."/>
            <person name="Lindquist E."/>
            <person name="Dockter R.B."/>
            <person name="Adam C."/>
            <person name="Molina H."/>
            <person name="Bunkerborg J."/>
            <person name="Jin E."/>
            <person name="Buchheim M."/>
            <person name="Magnuson J."/>
        </authorList>
    </citation>
    <scope>NUCLEOTIDE SEQUENCE</scope>
    <source>
        <strain evidence="3">CCAP 19/18</strain>
    </source>
</reference>
<organism evidence="3 4">
    <name type="scientific">Dunaliella salina</name>
    <name type="common">Green alga</name>
    <name type="synonym">Protococcus salinus</name>
    <dbReference type="NCBI Taxonomy" id="3046"/>
    <lineage>
        <taxon>Eukaryota</taxon>
        <taxon>Viridiplantae</taxon>
        <taxon>Chlorophyta</taxon>
        <taxon>core chlorophytes</taxon>
        <taxon>Chlorophyceae</taxon>
        <taxon>CS clade</taxon>
        <taxon>Chlamydomonadales</taxon>
        <taxon>Dunaliellaceae</taxon>
        <taxon>Dunaliella</taxon>
    </lineage>
</organism>
<dbReference type="PANTHER" id="PTHR10566">
    <property type="entry name" value="CHAPERONE-ACTIVITY OF BC1 COMPLEX CABC1 -RELATED"/>
    <property type="match status" value="1"/>
</dbReference>
<feature type="domain" description="ABC1 atypical kinase-like" evidence="2">
    <location>
        <begin position="2"/>
        <end position="80"/>
    </location>
</feature>
<evidence type="ECO:0000256" key="1">
    <source>
        <dbReference type="ARBA" id="ARBA00009670"/>
    </source>
</evidence>
<dbReference type="EMBL" id="MU069884">
    <property type="protein sequence ID" value="KAF5832280.1"/>
    <property type="molecule type" value="Genomic_DNA"/>
</dbReference>
<keyword evidence="4" id="KW-1185">Reference proteome</keyword>
<protein>
    <submittedName>
        <fullName evidence="3">ABC transporter</fullName>
    </submittedName>
</protein>
<gene>
    <name evidence="3" type="ORF">DUNSADRAFT_11845</name>
</gene>
<name>A0ABQ7GCE7_DUNSA</name>
<comment type="similarity">
    <text evidence="1">Belongs to the protein kinase superfamily. ADCK protein kinase family.</text>
</comment>
<comment type="caution">
    <text evidence="3">The sequence shown here is derived from an EMBL/GenBank/DDBJ whole genome shotgun (WGS) entry which is preliminary data.</text>
</comment>
<dbReference type="InterPro" id="IPR011009">
    <property type="entry name" value="Kinase-like_dom_sf"/>
</dbReference>
<dbReference type="InterPro" id="IPR050154">
    <property type="entry name" value="UbiB_kinase"/>
</dbReference>
<dbReference type="PANTHER" id="PTHR10566:SF115">
    <property type="entry name" value="PROTEIN ACTIVITY OF BC1 COMPLEX KINASE 8, CHLOROPLASTIC"/>
    <property type="match status" value="1"/>
</dbReference>
<evidence type="ECO:0000259" key="2">
    <source>
        <dbReference type="Pfam" id="PF03109"/>
    </source>
</evidence>
<evidence type="ECO:0000313" key="4">
    <source>
        <dbReference type="Proteomes" id="UP000815325"/>
    </source>
</evidence>
<sequence length="337" mass="37762">MGLDRTRLARLSVESYLQQILRYGFFHADPHPGNVAVDKDGKLIYYDFGMMGTLQPTVREGLQELFYGVFNRDSDKCIQALTTMGVYVPTGDRTAVRRTADYFLSSFQERLDQQRAERQAKGAQYNETFKPQRSKDDVQAKRKEIFTSVGEDLLVAANDQPFRFPATFTFVVRSFSVLDGIGKSLDARFDISEIAAPYARELLLEGGAPQVNRLQKALSKGFQNQNRAVANLFKNPNKIEEVASTLQRLERGDLKLRVRALETERALTRVQAWQRVIGAALLASCLVNVGTVLKVSAMQAGATTSFVGAAFFGFHMVRNYITVLQLERKEQQLAGAV</sequence>